<name>A0A5S5D8X9_9SPHI</name>
<proteinExistence type="predicted"/>
<evidence type="ECO:0000313" key="4">
    <source>
        <dbReference type="Proteomes" id="UP000325105"/>
    </source>
</evidence>
<protein>
    <submittedName>
        <fullName evidence="3">Outer membrane receptor protein involved in Fe transport</fullName>
    </submittedName>
</protein>
<sequence>MKKNLRQPLLFCTVLLIAIIFLPTGATGQSNIVNVQGKMSDRNGTPISYATVTIKDGNGTVVQTKFADEPGNFFFQNIPQGFYTLSIDVVGYITKLQDISVSENTDLGVITLEQDPNVLAEVTVTARRPVLSRQRDRLVMNVENMVSASGRSSMELLSMVPGVFVMQGNISINGVSGSRVMVDGRMLNISGDDLKDYLRNLKAEDIQSIEVIARPPAEYEASGSGGLINIVMKKRRESGLQARIGHDYSKGLGHYPSYRPFAGVSYNSGKMTLSADYSFSDNKSFENLSQSRVLSQQGQYTAANNSIDRTQSHRVRLSGIYDITKDHVLAIDYTGRFSRSVDSLVSHTTITYPEPQQNTVSSGDFPMVRPVDYHNVGVNYTWKTDTLGSTFRVVADYTNSDKRPSSGTFSETFDAQDQLLQDTSFLFRFPSMSQIVTAEARYQKKWTTSWDMQVGAKLSHTDINNQNAYDILRDGNWISDMQSFDYFYKERIAAGFVSLSGELYGTTFNVGLRGENSSIQGEVSGDGQDTIIGSDYFNLFPTLYLQRVLDQQGRHVLTFSANRRIQRPSYNELNPYRYFLDNYSVVTGNPHLRPQITHGGELAYLFRQKYYLAFSYNKTKDVIYQIIETDPESDMLLAWRKNTGKQEVYTVTISAPIQFVKWWSSSNNLLLSSGSSVAPEFDLQLNTFVFQSEHEFTLPKGWTASLSAMYTPRILQGNVITRPISNVDLGVRKRFFNDRLTAAASISDIFYTANFDAKSYYNNDVILIGNRQQTRVLSLSLTYNINIGKSFKMRSLMKSNTEESGRL</sequence>
<dbReference type="RefSeq" id="WP_148909445.1">
    <property type="nucleotide sequence ID" value="NZ_VNHX01000018.1"/>
</dbReference>
<feature type="domain" description="Outer membrane protein beta-barrel" evidence="2">
    <location>
        <begin position="382"/>
        <end position="783"/>
    </location>
</feature>
<dbReference type="EMBL" id="VNHX01000018">
    <property type="protein sequence ID" value="TYP91788.1"/>
    <property type="molecule type" value="Genomic_DNA"/>
</dbReference>
<dbReference type="Pfam" id="PF07715">
    <property type="entry name" value="Plug"/>
    <property type="match status" value="1"/>
</dbReference>
<dbReference type="InterPro" id="IPR041700">
    <property type="entry name" value="OMP_b-brl_3"/>
</dbReference>
<reference evidence="3 4" key="1">
    <citation type="submission" date="2019-07" db="EMBL/GenBank/DDBJ databases">
        <title>Genomic Encyclopedia of Archaeal and Bacterial Type Strains, Phase II (KMG-II): from individual species to whole genera.</title>
        <authorList>
            <person name="Goeker M."/>
        </authorList>
    </citation>
    <scope>NUCLEOTIDE SEQUENCE [LARGE SCALE GENOMIC DNA]</scope>
    <source>
        <strain evidence="3 4">DSM 18850</strain>
    </source>
</reference>
<comment type="caution">
    <text evidence="3">The sequence shown here is derived from an EMBL/GenBank/DDBJ whole genome shotgun (WGS) entry which is preliminary data.</text>
</comment>
<dbReference type="Pfam" id="PF13715">
    <property type="entry name" value="CarbopepD_reg_2"/>
    <property type="match status" value="1"/>
</dbReference>
<dbReference type="Proteomes" id="UP000325105">
    <property type="component" value="Unassembled WGS sequence"/>
</dbReference>
<keyword evidence="4" id="KW-1185">Reference proteome</keyword>
<dbReference type="AlphaFoldDB" id="A0A5S5D8X9"/>
<dbReference type="SUPFAM" id="SSF56935">
    <property type="entry name" value="Porins"/>
    <property type="match status" value="1"/>
</dbReference>
<dbReference type="PANTHER" id="PTHR40980:SF4">
    <property type="entry name" value="TONB-DEPENDENT RECEPTOR-LIKE BETA-BARREL DOMAIN-CONTAINING PROTEIN"/>
    <property type="match status" value="1"/>
</dbReference>
<accession>A0A5S5D8X9</accession>
<evidence type="ECO:0000259" key="1">
    <source>
        <dbReference type="Pfam" id="PF07715"/>
    </source>
</evidence>
<dbReference type="PANTHER" id="PTHR40980">
    <property type="entry name" value="PLUG DOMAIN-CONTAINING PROTEIN"/>
    <property type="match status" value="1"/>
</dbReference>
<dbReference type="InterPro" id="IPR012910">
    <property type="entry name" value="Plug_dom"/>
</dbReference>
<evidence type="ECO:0000259" key="2">
    <source>
        <dbReference type="Pfam" id="PF14905"/>
    </source>
</evidence>
<dbReference type="Gene3D" id="2.170.130.10">
    <property type="entry name" value="TonB-dependent receptor, plug domain"/>
    <property type="match status" value="1"/>
</dbReference>
<keyword evidence="3" id="KW-0675">Receptor</keyword>
<dbReference type="Pfam" id="PF14905">
    <property type="entry name" value="OMP_b-brl_3"/>
    <property type="match status" value="1"/>
</dbReference>
<evidence type="ECO:0000313" key="3">
    <source>
        <dbReference type="EMBL" id="TYP91788.1"/>
    </source>
</evidence>
<dbReference type="SUPFAM" id="SSF49478">
    <property type="entry name" value="Cna protein B-type domain"/>
    <property type="match status" value="1"/>
</dbReference>
<gene>
    <name evidence="3" type="ORF">BC792_11835</name>
</gene>
<dbReference type="InterPro" id="IPR037066">
    <property type="entry name" value="Plug_dom_sf"/>
</dbReference>
<organism evidence="3 4">
    <name type="scientific">Sphingobacterium allocomposti</name>
    <dbReference type="NCBI Taxonomy" id="415956"/>
    <lineage>
        <taxon>Bacteria</taxon>
        <taxon>Pseudomonadati</taxon>
        <taxon>Bacteroidota</taxon>
        <taxon>Sphingobacteriia</taxon>
        <taxon>Sphingobacteriales</taxon>
        <taxon>Sphingobacteriaceae</taxon>
        <taxon>Sphingobacterium</taxon>
    </lineage>
</organism>
<dbReference type="OrthoDB" id="606851at2"/>
<dbReference type="Gene3D" id="2.60.40.1120">
    <property type="entry name" value="Carboxypeptidase-like, regulatory domain"/>
    <property type="match status" value="1"/>
</dbReference>
<feature type="domain" description="TonB-dependent receptor plug" evidence="1">
    <location>
        <begin position="139"/>
        <end position="226"/>
    </location>
</feature>